<keyword evidence="1" id="KW-0863">Zinc-finger</keyword>
<dbReference type="GO" id="GO:0008270">
    <property type="term" value="F:zinc ion binding"/>
    <property type="evidence" value="ECO:0007669"/>
    <property type="project" value="UniProtKB-UniRule"/>
</dbReference>
<organism evidence="6">
    <name type="scientific">Taenia asiatica</name>
    <name type="common">Asian tapeworm</name>
    <dbReference type="NCBI Taxonomy" id="60517"/>
    <lineage>
        <taxon>Eukaryota</taxon>
        <taxon>Metazoa</taxon>
        <taxon>Spiralia</taxon>
        <taxon>Lophotrochozoa</taxon>
        <taxon>Platyhelminthes</taxon>
        <taxon>Cestoda</taxon>
        <taxon>Eucestoda</taxon>
        <taxon>Cyclophyllidea</taxon>
        <taxon>Taeniidae</taxon>
        <taxon>Taenia</taxon>
    </lineage>
</organism>
<dbReference type="AlphaFoldDB" id="A0A0R3WFD2"/>
<dbReference type="InterPro" id="IPR039646">
    <property type="entry name" value="ZNHIT2"/>
</dbReference>
<sequence length="442" mass="50229">MSLTVYQISRVEMSSTNSYTTMLTCKICTSKSARYTCPRCSINYCSLACYRDRRHGKCSEEFYRECCENAIRGMAVDDAKRQQIERMLSQDGSSHNSHDARYQSEGSEEESSSEDDPVDISERLKDIDLTSENIDTEKIWKLLSTEEKREFHRLLATGNIYAIVPAWSPWWQSASRKLVTSFPDDFIDAGESEKMGVDAQPLSKLISIEPHPSVIFSLAETLLGFVFVSRYFNGDYLSDMQINACDLLLKLVSFFQSSVTQKSGSNKTRIVNSFATKMIVFTNFSEVLASLQLRLAQNHLTCSHKLILLLTDDLHCLLRKFDVFVDRGLREIMQILIAAKSKNIAIVPALHKVKFLRACVGRRDEASEIWYQKYVPPLLDAVETSICEQTMQIEAERMQDDLSNPKKPKAAGPNWRNILRDSHERQPPFIGEINLQAQGGSP</sequence>
<evidence type="ECO:0000313" key="6">
    <source>
        <dbReference type="WBParaSite" id="TASK_0000957501-mRNA-1"/>
    </source>
</evidence>
<feature type="compositionally biased region" description="Acidic residues" evidence="2">
    <location>
        <begin position="106"/>
        <end position="119"/>
    </location>
</feature>
<evidence type="ECO:0000256" key="2">
    <source>
        <dbReference type="SAM" id="MobiDB-lite"/>
    </source>
</evidence>
<dbReference type="PROSITE" id="PS51083">
    <property type="entry name" value="ZF_HIT"/>
    <property type="match status" value="1"/>
</dbReference>
<keyword evidence="1" id="KW-0479">Metal-binding</keyword>
<dbReference type="WBParaSite" id="TASK_0000957501-mRNA-1">
    <property type="protein sequence ID" value="TASK_0000957501-mRNA-1"/>
    <property type="gene ID" value="TASK_0000957501"/>
</dbReference>
<dbReference type="PANTHER" id="PTHR15555">
    <property type="entry name" value="ZINC FINGER HIT DOMAIN CONTAINING PROTEIN 2 PROTEIN FON -RELATED"/>
    <property type="match status" value="1"/>
</dbReference>
<name>A0A0R3WFD2_TAEAS</name>
<dbReference type="Pfam" id="PF04438">
    <property type="entry name" value="zf-HIT"/>
    <property type="match status" value="1"/>
</dbReference>
<reference evidence="4 5" key="2">
    <citation type="submission" date="2018-11" db="EMBL/GenBank/DDBJ databases">
        <authorList>
            <consortium name="Pathogen Informatics"/>
        </authorList>
    </citation>
    <scope>NUCLEOTIDE SEQUENCE [LARGE SCALE GENOMIC DNA]</scope>
</reference>
<accession>A0A0R3WFD2</accession>
<dbReference type="InterPro" id="IPR007529">
    <property type="entry name" value="Znf_HIT"/>
</dbReference>
<dbReference type="PANTHER" id="PTHR15555:SF0">
    <property type="entry name" value="ZINC FINGER HIT DOMAIN-CONTAINING PROTEIN 2"/>
    <property type="match status" value="1"/>
</dbReference>
<dbReference type="Proteomes" id="UP000282613">
    <property type="component" value="Unassembled WGS sequence"/>
</dbReference>
<proteinExistence type="predicted"/>
<keyword evidence="5" id="KW-1185">Reference proteome</keyword>
<dbReference type="Gene3D" id="3.30.60.190">
    <property type="match status" value="1"/>
</dbReference>
<dbReference type="EMBL" id="UYRS01019259">
    <property type="protein sequence ID" value="VDK44158.1"/>
    <property type="molecule type" value="Genomic_DNA"/>
</dbReference>
<feature type="region of interest" description="Disordered" evidence="2">
    <location>
        <begin position="88"/>
        <end position="120"/>
    </location>
</feature>
<keyword evidence="1" id="KW-0862">Zinc</keyword>
<dbReference type="CDD" id="cd23024">
    <property type="entry name" value="zf-HIT_ZNHIT2-3"/>
    <property type="match status" value="1"/>
</dbReference>
<reference evidence="6" key="1">
    <citation type="submission" date="2017-02" db="UniProtKB">
        <authorList>
            <consortium name="WormBaseParasite"/>
        </authorList>
    </citation>
    <scope>IDENTIFICATION</scope>
</reference>
<dbReference type="SUPFAM" id="SSF144232">
    <property type="entry name" value="HIT/MYND zinc finger-like"/>
    <property type="match status" value="1"/>
</dbReference>
<feature type="domain" description="HIT-type" evidence="3">
    <location>
        <begin position="25"/>
        <end position="58"/>
    </location>
</feature>
<evidence type="ECO:0000259" key="3">
    <source>
        <dbReference type="PROSITE" id="PS51083"/>
    </source>
</evidence>
<protein>
    <submittedName>
        <fullName evidence="6">HIT-type domain-containing protein</fullName>
    </submittedName>
</protein>
<gene>
    <name evidence="4" type="ORF">TASK_LOCUS9576</name>
</gene>
<evidence type="ECO:0000313" key="5">
    <source>
        <dbReference type="Proteomes" id="UP000282613"/>
    </source>
</evidence>
<evidence type="ECO:0000256" key="1">
    <source>
        <dbReference type="PROSITE-ProRule" id="PRU00453"/>
    </source>
</evidence>
<dbReference type="STRING" id="60517.A0A0R3WFD2"/>
<evidence type="ECO:0000313" key="4">
    <source>
        <dbReference type="EMBL" id="VDK44158.1"/>
    </source>
</evidence>
<dbReference type="OrthoDB" id="10005492at2759"/>